<dbReference type="Proteomes" id="UP000029040">
    <property type="component" value="Unassembled WGS sequence"/>
</dbReference>
<dbReference type="EMBL" id="JGZM01000009">
    <property type="protein sequence ID" value="KFI85305.1"/>
    <property type="molecule type" value="Genomic_DNA"/>
</dbReference>
<evidence type="ECO:0000313" key="3">
    <source>
        <dbReference type="Proteomes" id="UP000029040"/>
    </source>
</evidence>
<feature type="region of interest" description="Disordered" evidence="1">
    <location>
        <begin position="1"/>
        <end position="27"/>
    </location>
</feature>
<name>A0A087CPV5_9BIFI</name>
<accession>A0A087CPV5</accession>
<organism evidence="2 3">
    <name type="scientific">Bifidobacterium pullorum subsp. saeculare DSM 6531 = LMG 14934</name>
    <dbReference type="NCBI Taxonomy" id="1437611"/>
    <lineage>
        <taxon>Bacteria</taxon>
        <taxon>Bacillati</taxon>
        <taxon>Actinomycetota</taxon>
        <taxon>Actinomycetes</taxon>
        <taxon>Bifidobacteriales</taxon>
        <taxon>Bifidobacteriaceae</taxon>
        <taxon>Bifidobacterium</taxon>
    </lineage>
</organism>
<proteinExistence type="predicted"/>
<evidence type="ECO:0000313" key="2">
    <source>
        <dbReference type="EMBL" id="KFI85305.1"/>
    </source>
</evidence>
<gene>
    <name evidence="2" type="ORF">BSAE_1882</name>
</gene>
<sequence>MRMGLPLSYPHPLLRRKMPRTTSDHPENFLGPKNVCVTIISPLATLSTSCRFSHPHE</sequence>
<dbReference type="AlphaFoldDB" id="A0A087CPV5"/>
<reference evidence="2 3" key="1">
    <citation type="submission" date="2014-03" db="EMBL/GenBank/DDBJ databases">
        <title>Genomics of Bifidobacteria.</title>
        <authorList>
            <person name="Ventura M."/>
            <person name="Milani C."/>
            <person name="Lugli G.A."/>
        </authorList>
    </citation>
    <scope>NUCLEOTIDE SEQUENCE [LARGE SCALE GENOMIC DNA]</scope>
    <source>
        <strain evidence="2 3">LMG 14934</strain>
    </source>
</reference>
<protein>
    <submittedName>
        <fullName evidence="2">Uncharacterized protein</fullName>
    </submittedName>
</protein>
<comment type="caution">
    <text evidence="2">The sequence shown here is derived from an EMBL/GenBank/DDBJ whole genome shotgun (WGS) entry which is preliminary data.</text>
</comment>
<evidence type="ECO:0000256" key="1">
    <source>
        <dbReference type="SAM" id="MobiDB-lite"/>
    </source>
</evidence>